<dbReference type="SUPFAM" id="SSF142338">
    <property type="entry name" value="CofD-like"/>
    <property type="match status" value="1"/>
</dbReference>
<sequence length="402" mass="44748">MHLFMRVKQTQQVKTVSRVTPLKAQQYPAHQGKKLLFFSGGSALRGFCRPLSATTHNSVHLVTPFDSGGSSATIRRHFTLPGVGDLRNRLLALSHNGTREQDVVSRLLGYRLSSSASQQALRSHLKLMAEGKDPLVSSLQANKRQLFCQKIARVLQCLPQEFDLKGASIGNLLFVDSYCVGDERLQCGIDFFHQMLDIRGTVRPIVESNLNIAADLNDGSTVVGQHLLTAKETPALRSAITKLYLCESEENPEPVDCYLLKKNRQYIEQADLICFPPGSFFTSILANLLPVGVGEAVANNPKPKVYIPNLGHDPEQLGMTLEDCILTLLSYLRKHTEQPLKPSQYISTILLDVNEKYYAGGIPFERLREMGINVVQRDLVTMRSAPYYNDDLLLKNLLAIGN</sequence>
<reference evidence="1" key="1">
    <citation type="journal article" date="2014" name="Int. J. Syst. Evol. Microbiol.">
        <title>Complete genome sequence of Corynebacterium casei LMG S-19264T (=DSM 44701T), isolated from a smear-ripened cheese.</title>
        <authorList>
            <consortium name="US DOE Joint Genome Institute (JGI-PGF)"/>
            <person name="Walter F."/>
            <person name="Albersmeier A."/>
            <person name="Kalinowski J."/>
            <person name="Ruckert C."/>
        </authorList>
    </citation>
    <scope>NUCLEOTIDE SEQUENCE</scope>
    <source>
        <strain evidence="1">KCTC 32337</strain>
    </source>
</reference>
<reference evidence="1" key="2">
    <citation type="submission" date="2020-09" db="EMBL/GenBank/DDBJ databases">
        <authorList>
            <person name="Sun Q."/>
            <person name="Kim S."/>
        </authorList>
    </citation>
    <scope>NUCLEOTIDE SEQUENCE</scope>
    <source>
        <strain evidence="1">KCTC 32337</strain>
    </source>
</reference>
<dbReference type="GO" id="GO:0043743">
    <property type="term" value="F:LPPG:FO 2-phospho-L-lactate transferase activity"/>
    <property type="evidence" value="ECO:0007669"/>
    <property type="project" value="InterPro"/>
</dbReference>
<dbReference type="Proteomes" id="UP000622604">
    <property type="component" value="Unassembled WGS sequence"/>
</dbReference>
<accession>A0A8H9M0P0</accession>
<evidence type="ECO:0000313" key="1">
    <source>
        <dbReference type="EMBL" id="GGZ60679.1"/>
    </source>
</evidence>
<dbReference type="PANTHER" id="PTHR31240">
    <property type="entry name" value="MATERNAL EFFECT EMBRYO ARREST 18"/>
    <property type="match status" value="1"/>
</dbReference>
<dbReference type="InterPro" id="IPR002882">
    <property type="entry name" value="CofD"/>
</dbReference>
<dbReference type="InterPro" id="IPR027591">
    <property type="entry name" value="CofD-rel_GAK"/>
</dbReference>
<dbReference type="PANTHER" id="PTHR31240:SF0">
    <property type="entry name" value="MATERNAL EFFECT EMBRYO ARREST 18"/>
    <property type="match status" value="1"/>
</dbReference>
<organism evidence="1 2">
    <name type="scientific">Paraglaciecola chathamensis</name>
    <dbReference type="NCBI Taxonomy" id="368405"/>
    <lineage>
        <taxon>Bacteria</taxon>
        <taxon>Pseudomonadati</taxon>
        <taxon>Pseudomonadota</taxon>
        <taxon>Gammaproteobacteria</taxon>
        <taxon>Alteromonadales</taxon>
        <taxon>Alteromonadaceae</taxon>
        <taxon>Paraglaciecola</taxon>
    </lineage>
</organism>
<comment type="caution">
    <text evidence="1">The sequence shown here is derived from an EMBL/GenBank/DDBJ whole genome shotgun (WGS) entry which is preliminary data.</text>
</comment>
<dbReference type="NCBIfam" id="TIGR04357">
    <property type="entry name" value="CofD_rel_GAK"/>
    <property type="match status" value="1"/>
</dbReference>
<gene>
    <name evidence="1" type="ORF">GCM10011274_18610</name>
</gene>
<evidence type="ECO:0008006" key="3">
    <source>
        <dbReference type="Google" id="ProtNLM"/>
    </source>
</evidence>
<dbReference type="EMBL" id="BMZC01000004">
    <property type="protein sequence ID" value="GGZ60679.1"/>
    <property type="molecule type" value="Genomic_DNA"/>
</dbReference>
<evidence type="ECO:0000313" key="2">
    <source>
        <dbReference type="Proteomes" id="UP000622604"/>
    </source>
</evidence>
<dbReference type="InterPro" id="IPR038136">
    <property type="entry name" value="CofD-like_dom_sf"/>
</dbReference>
<protein>
    <recommendedName>
        <fullName evidence="3">GAK system CofD-like protein</fullName>
    </recommendedName>
</protein>
<dbReference type="CDD" id="cd07187">
    <property type="entry name" value="YvcK_like"/>
    <property type="match status" value="1"/>
</dbReference>
<dbReference type="AlphaFoldDB" id="A0A8H9M0P0"/>
<dbReference type="Gene3D" id="3.40.50.10680">
    <property type="entry name" value="CofD-like domains"/>
    <property type="match status" value="1"/>
</dbReference>
<dbReference type="Pfam" id="PF01933">
    <property type="entry name" value="CofD"/>
    <property type="match status" value="1"/>
</dbReference>
<name>A0A8H9M0P0_9ALTE</name>
<proteinExistence type="predicted"/>